<organism evidence="1 2">
    <name type="scientific">Neisseria elongata subsp. glycolytica ATCC 29315</name>
    <dbReference type="NCBI Taxonomy" id="546263"/>
    <lineage>
        <taxon>Bacteria</taxon>
        <taxon>Pseudomonadati</taxon>
        <taxon>Pseudomonadota</taxon>
        <taxon>Betaproteobacteria</taxon>
        <taxon>Neisseriales</taxon>
        <taxon>Neisseriaceae</taxon>
        <taxon>Neisseria</taxon>
    </lineage>
</organism>
<name>D4DNP6_NEIEG</name>
<sequence length="72" mass="8252">MSYPKQINAAVSDLYFDPENPRFAALSFDKSDECAVIRHMNDEESLIDLLRSIADAGYFPANRFWYTERTAG</sequence>
<proteinExistence type="predicted"/>
<dbReference type="EMBL" id="ADBF01000016">
    <property type="protein sequence ID" value="EFE50522.1"/>
    <property type="molecule type" value="Genomic_DNA"/>
</dbReference>
<reference evidence="1 2" key="1">
    <citation type="submission" date="2010-02" db="EMBL/GenBank/DDBJ databases">
        <authorList>
            <person name="Weinstock G."/>
            <person name="Sodergren E."/>
            <person name="Clifton S."/>
            <person name="Fulton L."/>
            <person name="Fulton B."/>
            <person name="Courtney L."/>
            <person name="Fronick C."/>
            <person name="Harrison M."/>
            <person name="Strong C."/>
            <person name="Farmer C."/>
            <person name="Delahaunty K."/>
            <person name="Markovic C."/>
            <person name="Hall O."/>
            <person name="Minx P."/>
            <person name="Tomlinson C."/>
            <person name="Mitreva M."/>
            <person name="Nelson J."/>
            <person name="Hou S."/>
            <person name="Wollam A."/>
            <person name="Pepin K.H."/>
            <person name="Johnson M."/>
            <person name="Bhonagiri V."/>
            <person name="Zhang X."/>
            <person name="Suruliraj S."/>
            <person name="Warren W."/>
            <person name="Chinwalla A."/>
            <person name="Mardis E.R."/>
            <person name="Wilson R.K."/>
        </authorList>
    </citation>
    <scope>NUCLEOTIDE SEQUENCE [LARGE SCALE GENOMIC DNA]</scope>
    <source>
        <strain evidence="1 2">ATCC 29315</strain>
    </source>
</reference>
<evidence type="ECO:0000313" key="1">
    <source>
        <dbReference type="EMBL" id="EFE50522.1"/>
    </source>
</evidence>
<gene>
    <name evidence="1" type="ORF">NEIELOOT_00680</name>
</gene>
<accession>D4DNP6</accession>
<protein>
    <submittedName>
        <fullName evidence="1">Uncharacterized protein</fullName>
    </submittedName>
</protein>
<dbReference type="AlphaFoldDB" id="D4DNP6"/>
<comment type="caution">
    <text evidence="1">The sequence shown here is derived from an EMBL/GenBank/DDBJ whole genome shotgun (WGS) entry which is preliminary data.</text>
</comment>
<evidence type="ECO:0000313" key="2">
    <source>
        <dbReference type="Proteomes" id="UP000005536"/>
    </source>
</evidence>
<dbReference type="Proteomes" id="UP000005536">
    <property type="component" value="Unassembled WGS sequence"/>
</dbReference>